<keyword evidence="1" id="KW-1133">Transmembrane helix</keyword>
<comment type="caution">
    <text evidence="2">The sequence shown here is derived from an EMBL/GenBank/DDBJ whole genome shotgun (WGS) entry which is preliminary data.</text>
</comment>
<dbReference type="GO" id="GO:0006974">
    <property type="term" value="P:DNA damage response"/>
    <property type="evidence" value="ECO:0007669"/>
    <property type="project" value="TreeGrafter"/>
</dbReference>
<dbReference type="Gene3D" id="3.30.110.170">
    <property type="entry name" value="Protein of unknown function (DUF541), domain 1"/>
    <property type="match status" value="1"/>
</dbReference>
<keyword evidence="1" id="KW-0472">Membrane</keyword>
<reference evidence="2 3" key="1">
    <citation type="journal article" date="2016" name="Nat. Commun.">
        <title>Thousands of microbial genomes shed light on interconnected biogeochemical processes in an aquifer system.</title>
        <authorList>
            <person name="Anantharaman K."/>
            <person name="Brown C.T."/>
            <person name="Hug L.A."/>
            <person name="Sharon I."/>
            <person name="Castelle C.J."/>
            <person name="Probst A.J."/>
            <person name="Thomas B.C."/>
            <person name="Singh A."/>
            <person name="Wilkins M.J."/>
            <person name="Karaoz U."/>
            <person name="Brodie E.L."/>
            <person name="Williams K.H."/>
            <person name="Hubbard S.S."/>
            <person name="Banfield J.F."/>
        </authorList>
    </citation>
    <scope>NUCLEOTIDE SEQUENCE [LARGE SCALE GENOMIC DNA]</scope>
</reference>
<proteinExistence type="predicted"/>
<protein>
    <recommendedName>
        <fullName evidence="4">DUF541 domain-containing protein</fullName>
    </recommendedName>
</protein>
<dbReference type="InterPro" id="IPR052022">
    <property type="entry name" value="26kDa_periplasmic_antigen"/>
</dbReference>
<accession>A0A1F6ER31</accession>
<evidence type="ECO:0000313" key="2">
    <source>
        <dbReference type="EMBL" id="OGG76086.1"/>
    </source>
</evidence>
<dbReference type="PANTHER" id="PTHR34387:SF1">
    <property type="entry name" value="PERIPLASMIC IMMUNOGENIC PROTEIN"/>
    <property type="match status" value="1"/>
</dbReference>
<dbReference type="EMBL" id="MFLU01000004">
    <property type="protein sequence ID" value="OGG76086.1"/>
    <property type="molecule type" value="Genomic_DNA"/>
</dbReference>
<evidence type="ECO:0000313" key="3">
    <source>
        <dbReference type="Proteomes" id="UP000178587"/>
    </source>
</evidence>
<name>A0A1F6ER31_9BACT</name>
<evidence type="ECO:0000256" key="1">
    <source>
        <dbReference type="SAM" id="Phobius"/>
    </source>
</evidence>
<dbReference type="STRING" id="1798507.A3A34_00600"/>
<dbReference type="AlphaFoldDB" id="A0A1F6ER31"/>
<dbReference type="Pfam" id="PF04402">
    <property type="entry name" value="SIMPL"/>
    <property type="match status" value="1"/>
</dbReference>
<feature type="transmembrane region" description="Helical" evidence="1">
    <location>
        <begin position="16"/>
        <end position="37"/>
    </location>
</feature>
<dbReference type="InterPro" id="IPR007497">
    <property type="entry name" value="SIMPL/DUF541"/>
</dbReference>
<sequence>MDENKSAEAYFKTSGWVHSGLTAVLWLGAAFLLVSAIGELKELRYIGAGVPATNTITVSGEGEVFAVPDMAEFSLTVREEAEVVSDAQETAAEKVNNIITYLKGTGVEEKDIKTTSYNVYPKYEWQEIVCITYPCPRGSQEQVGFEVTQTLSVKVKDTKLAGELLSGVGGRGASDVSGLSFTIEDEDTLKAEARALAIDEAREKATVLAKDLNVKLVRIVGFQEDSGGYYPRMSAYGGDMAVMSMEAKAIAPEIPIGENKIVSNVNITYEIR</sequence>
<dbReference type="Gene3D" id="3.30.70.2970">
    <property type="entry name" value="Protein of unknown function (DUF541), domain 2"/>
    <property type="match status" value="1"/>
</dbReference>
<dbReference type="Proteomes" id="UP000178587">
    <property type="component" value="Unassembled WGS sequence"/>
</dbReference>
<evidence type="ECO:0008006" key="4">
    <source>
        <dbReference type="Google" id="ProtNLM"/>
    </source>
</evidence>
<dbReference type="PANTHER" id="PTHR34387">
    <property type="entry name" value="SLR1258 PROTEIN"/>
    <property type="match status" value="1"/>
</dbReference>
<gene>
    <name evidence="2" type="ORF">A3A34_00600</name>
</gene>
<keyword evidence="1" id="KW-0812">Transmembrane</keyword>
<organism evidence="2 3">
    <name type="scientific">Candidatus Kaiserbacteria bacterium RIFCSPLOWO2_01_FULL_50_24</name>
    <dbReference type="NCBI Taxonomy" id="1798507"/>
    <lineage>
        <taxon>Bacteria</taxon>
        <taxon>Candidatus Kaiseribacteriota</taxon>
    </lineage>
</organism>